<gene>
    <name evidence="3" type="ORF">F8O04_01770</name>
</gene>
<dbReference type="OrthoDB" id="3240366at2"/>
<evidence type="ECO:0000313" key="4">
    <source>
        <dbReference type="Proteomes" id="UP000431744"/>
    </source>
</evidence>
<dbReference type="Proteomes" id="UP000431744">
    <property type="component" value="Unassembled WGS sequence"/>
</dbReference>
<feature type="transmembrane region" description="Helical" evidence="2">
    <location>
        <begin position="184"/>
        <end position="203"/>
    </location>
</feature>
<keyword evidence="2" id="KW-1133">Transmembrane helix</keyword>
<organism evidence="3 4">
    <name type="scientific">Pseudoclavibacter endophyticus</name>
    <dbReference type="NCBI Taxonomy" id="1778590"/>
    <lineage>
        <taxon>Bacteria</taxon>
        <taxon>Bacillati</taxon>
        <taxon>Actinomycetota</taxon>
        <taxon>Actinomycetes</taxon>
        <taxon>Micrococcales</taxon>
        <taxon>Microbacteriaceae</taxon>
        <taxon>Pseudoclavibacter</taxon>
    </lineage>
</organism>
<protein>
    <submittedName>
        <fullName evidence="3">Uncharacterized protein</fullName>
    </submittedName>
</protein>
<feature type="transmembrane region" description="Helical" evidence="2">
    <location>
        <begin position="209"/>
        <end position="228"/>
    </location>
</feature>
<proteinExistence type="predicted"/>
<sequence length="249" mass="25864">MNEKPFGNDRPDAVPGDALETGDALDPEADGPLELAEMAALMRTQQRAARGGTARIVSLLLLTWGVVWFTGFLVLWSGVRGGNPWFTIASPIDSIAFGGLMIVGVAASITMGARLGRGVRGGSATSDTMYGLAWMVAMAGATATLTALIGHGLAPESITLVAPSIYVSTAGLMYLVGAAIWRSWATFGLGSCVIAIACVATFIGAPHHLLAYAIGSIVVLPVFAWLSWRGMMRGTDPTRPGSGPRASET</sequence>
<feature type="transmembrane region" description="Helical" evidence="2">
    <location>
        <begin position="128"/>
        <end position="151"/>
    </location>
</feature>
<feature type="transmembrane region" description="Helical" evidence="2">
    <location>
        <begin position="52"/>
        <end position="75"/>
    </location>
</feature>
<keyword evidence="4" id="KW-1185">Reference proteome</keyword>
<accession>A0A6H9WLV0</accession>
<evidence type="ECO:0000256" key="1">
    <source>
        <dbReference type="SAM" id="MobiDB-lite"/>
    </source>
</evidence>
<feature type="transmembrane region" description="Helical" evidence="2">
    <location>
        <begin position="95"/>
        <end position="116"/>
    </location>
</feature>
<reference evidence="3 4" key="1">
    <citation type="submission" date="2019-09" db="EMBL/GenBank/DDBJ databases">
        <title>Phylogeny of genus Pseudoclavibacter and closely related genus.</title>
        <authorList>
            <person name="Li Y."/>
        </authorList>
    </citation>
    <scope>NUCLEOTIDE SEQUENCE [LARGE SCALE GENOMIC DNA]</scope>
    <source>
        <strain evidence="3 4">EGI 60007</strain>
    </source>
</reference>
<dbReference type="AlphaFoldDB" id="A0A6H9WLV0"/>
<comment type="caution">
    <text evidence="3">The sequence shown here is derived from an EMBL/GenBank/DDBJ whole genome shotgun (WGS) entry which is preliminary data.</text>
</comment>
<keyword evidence="2" id="KW-0812">Transmembrane</keyword>
<name>A0A6H9WLV0_9MICO</name>
<dbReference type="EMBL" id="WBJY01000001">
    <property type="protein sequence ID" value="KAB1649038.1"/>
    <property type="molecule type" value="Genomic_DNA"/>
</dbReference>
<feature type="region of interest" description="Disordered" evidence="1">
    <location>
        <begin position="1"/>
        <end position="25"/>
    </location>
</feature>
<feature type="transmembrane region" description="Helical" evidence="2">
    <location>
        <begin position="157"/>
        <end position="177"/>
    </location>
</feature>
<feature type="compositionally biased region" description="Basic and acidic residues" evidence="1">
    <location>
        <begin position="1"/>
        <end position="12"/>
    </location>
</feature>
<evidence type="ECO:0000256" key="2">
    <source>
        <dbReference type="SAM" id="Phobius"/>
    </source>
</evidence>
<evidence type="ECO:0000313" key="3">
    <source>
        <dbReference type="EMBL" id="KAB1649038.1"/>
    </source>
</evidence>
<dbReference type="RefSeq" id="WP_158027597.1">
    <property type="nucleotide sequence ID" value="NZ_BMHG01000001.1"/>
</dbReference>
<keyword evidence="2" id="KW-0472">Membrane</keyword>